<organism evidence="3 4">
    <name type="scientific">Streptomyces boetiae</name>
    <dbReference type="NCBI Taxonomy" id="3075541"/>
    <lineage>
        <taxon>Bacteria</taxon>
        <taxon>Bacillati</taxon>
        <taxon>Actinomycetota</taxon>
        <taxon>Actinomycetes</taxon>
        <taxon>Kitasatosporales</taxon>
        <taxon>Streptomycetaceae</taxon>
        <taxon>Streptomyces</taxon>
    </lineage>
</organism>
<dbReference type="Proteomes" id="UP001183388">
    <property type="component" value="Unassembled WGS sequence"/>
</dbReference>
<dbReference type="InterPro" id="IPR029058">
    <property type="entry name" value="AB_hydrolase_fold"/>
</dbReference>
<accession>A0ABU2L7P8</accession>
<gene>
    <name evidence="3" type="ORF">RM780_11220</name>
</gene>
<evidence type="ECO:0000256" key="1">
    <source>
        <dbReference type="ARBA" id="ARBA00022801"/>
    </source>
</evidence>
<dbReference type="PANTHER" id="PTHR48081">
    <property type="entry name" value="AB HYDROLASE SUPERFAMILY PROTEIN C4A8.06C"/>
    <property type="match status" value="1"/>
</dbReference>
<name>A0ABU2L7P8_9ACTN</name>
<dbReference type="RefSeq" id="WP_311630478.1">
    <property type="nucleotide sequence ID" value="NZ_JAVREN010000012.1"/>
</dbReference>
<dbReference type="EMBL" id="JAVREN010000012">
    <property type="protein sequence ID" value="MDT0307530.1"/>
    <property type="molecule type" value="Genomic_DNA"/>
</dbReference>
<reference evidence="4" key="1">
    <citation type="submission" date="2023-07" db="EMBL/GenBank/DDBJ databases">
        <title>30 novel species of actinomycetes from the DSMZ collection.</title>
        <authorList>
            <person name="Nouioui I."/>
        </authorList>
    </citation>
    <scope>NUCLEOTIDE SEQUENCE [LARGE SCALE GENOMIC DNA]</scope>
    <source>
        <strain evidence="4">DSM 44917</strain>
    </source>
</reference>
<comment type="caution">
    <text evidence="3">The sequence shown here is derived from an EMBL/GenBank/DDBJ whole genome shotgun (WGS) entry which is preliminary data.</text>
</comment>
<dbReference type="PANTHER" id="PTHR48081:SF13">
    <property type="entry name" value="ALPHA_BETA HYDROLASE"/>
    <property type="match status" value="1"/>
</dbReference>
<dbReference type="Pfam" id="PF20434">
    <property type="entry name" value="BD-FAE"/>
    <property type="match status" value="1"/>
</dbReference>
<protein>
    <submittedName>
        <fullName evidence="3">Alpha/beta hydrolase</fullName>
    </submittedName>
</protein>
<dbReference type="GO" id="GO:0016787">
    <property type="term" value="F:hydrolase activity"/>
    <property type="evidence" value="ECO:0007669"/>
    <property type="project" value="UniProtKB-KW"/>
</dbReference>
<evidence type="ECO:0000259" key="2">
    <source>
        <dbReference type="Pfam" id="PF20434"/>
    </source>
</evidence>
<dbReference type="SUPFAM" id="SSF53474">
    <property type="entry name" value="alpha/beta-Hydrolases"/>
    <property type="match status" value="1"/>
</dbReference>
<keyword evidence="4" id="KW-1185">Reference proteome</keyword>
<feature type="domain" description="BD-FAE-like" evidence="2">
    <location>
        <begin position="25"/>
        <end position="239"/>
    </location>
</feature>
<sequence>MSARFAVRLVPDLLYAAPGGTELRLDLHIPLTESPPPVVLYLHGGGWLTGSRADHPQRLTRLARHGVAVASADYRFAHRAPFPAQLDDARAALRRLRREGPAHGFDGGRAGVWGASAGAHLAAHLALTPGPPGTAVRAMVGFFGTYDLTSAAAHLRPDPGLPLPAALRDTAWPAGLPDPPATRLRQALLAGVPEAELTEEHLAALSPLTRVHRDAPPMLLLHGTGDAVTAPGQSLRMAEAVRAAGGHAETVLLPGANHEDPAFDTDPALSAVAAFLAGRL</sequence>
<dbReference type="InterPro" id="IPR050300">
    <property type="entry name" value="GDXG_lipolytic_enzyme"/>
</dbReference>
<proteinExistence type="predicted"/>
<evidence type="ECO:0000313" key="3">
    <source>
        <dbReference type="EMBL" id="MDT0307530.1"/>
    </source>
</evidence>
<evidence type="ECO:0000313" key="4">
    <source>
        <dbReference type="Proteomes" id="UP001183388"/>
    </source>
</evidence>
<keyword evidence="1 3" id="KW-0378">Hydrolase</keyword>
<dbReference type="InterPro" id="IPR049492">
    <property type="entry name" value="BD-FAE-like_dom"/>
</dbReference>
<dbReference type="Gene3D" id="3.40.50.1820">
    <property type="entry name" value="alpha/beta hydrolase"/>
    <property type="match status" value="1"/>
</dbReference>